<keyword evidence="2" id="KW-1185">Reference proteome</keyword>
<gene>
    <name evidence="1" type="ORF">CLUP02_12893</name>
</gene>
<proteinExistence type="predicted"/>
<dbReference type="AlphaFoldDB" id="A0A9Q8T186"/>
<dbReference type="EMBL" id="CP019478">
    <property type="protein sequence ID" value="UQC87389.1"/>
    <property type="molecule type" value="Genomic_DNA"/>
</dbReference>
<dbReference type="Proteomes" id="UP000830671">
    <property type="component" value="Chromosome 6"/>
</dbReference>
<protein>
    <submittedName>
        <fullName evidence="1">Uncharacterized protein</fullName>
    </submittedName>
</protein>
<organism evidence="1 2">
    <name type="scientific">Colletotrichum lupini</name>
    <dbReference type="NCBI Taxonomy" id="145971"/>
    <lineage>
        <taxon>Eukaryota</taxon>
        <taxon>Fungi</taxon>
        <taxon>Dikarya</taxon>
        <taxon>Ascomycota</taxon>
        <taxon>Pezizomycotina</taxon>
        <taxon>Sordariomycetes</taxon>
        <taxon>Hypocreomycetidae</taxon>
        <taxon>Glomerellales</taxon>
        <taxon>Glomerellaceae</taxon>
        <taxon>Colletotrichum</taxon>
        <taxon>Colletotrichum acutatum species complex</taxon>
    </lineage>
</organism>
<sequence>MTPRCSAVPLHRGSDPKCAMRTPGCGSTTCNSPAWFRSRAWFREVHYGSIIGDLCRGWNRVEREPSRQNLPVRHPDSRIPGAGKLQRLGECNPGSRTGSDSWSFLPMGEYLHVKSRDSRGGSRAILAQLMERKLGLQLGSISLVVVTTRTERSGLLVTRVPYLC</sequence>
<dbReference type="RefSeq" id="XP_049148998.1">
    <property type="nucleotide sequence ID" value="XM_049291852.1"/>
</dbReference>
<dbReference type="KEGG" id="clup:CLUP02_12893"/>
<dbReference type="GeneID" id="73346862"/>
<evidence type="ECO:0000313" key="1">
    <source>
        <dbReference type="EMBL" id="UQC87389.1"/>
    </source>
</evidence>
<evidence type="ECO:0000313" key="2">
    <source>
        <dbReference type="Proteomes" id="UP000830671"/>
    </source>
</evidence>
<reference evidence="1" key="1">
    <citation type="journal article" date="2021" name="Mol. Plant Microbe Interact.">
        <title>Complete Genome Sequence of the Plant-Pathogenic Fungus Colletotrichum lupini.</title>
        <authorList>
            <person name="Baroncelli R."/>
            <person name="Pensec F."/>
            <person name="Da Lio D."/>
            <person name="Boufleur T."/>
            <person name="Vicente I."/>
            <person name="Sarrocco S."/>
            <person name="Picot A."/>
            <person name="Baraldi E."/>
            <person name="Sukno S."/>
            <person name="Thon M."/>
            <person name="Le Floch G."/>
        </authorList>
    </citation>
    <scope>NUCLEOTIDE SEQUENCE</scope>
    <source>
        <strain evidence="1">IMI 504893</strain>
    </source>
</reference>
<accession>A0A9Q8T186</accession>
<name>A0A9Q8T186_9PEZI</name>